<dbReference type="InterPro" id="IPR020846">
    <property type="entry name" value="MFS_dom"/>
</dbReference>
<dbReference type="SUPFAM" id="SSF103473">
    <property type="entry name" value="MFS general substrate transporter"/>
    <property type="match status" value="1"/>
</dbReference>
<evidence type="ECO:0000313" key="10">
    <source>
        <dbReference type="Proteomes" id="UP000294321"/>
    </source>
</evidence>
<feature type="domain" description="Major facilitator superfamily (MFS) profile" evidence="8">
    <location>
        <begin position="197"/>
        <end position="386"/>
    </location>
</feature>
<dbReference type="GO" id="GO:0005886">
    <property type="term" value="C:plasma membrane"/>
    <property type="evidence" value="ECO:0007669"/>
    <property type="project" value="UniProtKB-SubCell"/>
</dbReference>
<feature type="transmembrane region" description="Helical" evidence="7">
    <location>
        <begin position="61"/>
        <end position="84"/>
    </location>
</feature>
<evidence type="ECO:0000256" key="7">
    <source>
        <dbReference type="SAM" id="Phobius"/>
    </source>
</evidence>
<evidence type="ECO:0000313" key="9">
    <source>
        <dbReference type="EMBL" id="QBP18933.1"/>
    </source>
</evidence>
<dbReference type="PANTHER" id="PTHR23517">
    <property type="entry name" value="RESISTANCE PROTEIN MDTM, PUTATIVE-RELATED-RELATED"/>
    <property type="match status" value="1"/>
</dbReference>
<feature type="transmembrane region" description="Helical" evidence="7">
    <location>
        <begin position="258"/>
        <end position="278"/>
    </location>
</feature>
<evidence type="ECO:0000256" key="4">
    <source>
        <dbReference type="ARBA" id="ARBA00022692"/>
    </source>
</evidence>
<dbReference type="Proteomes" id="UP000294321">
    <property type="component" value="Chromosome"/>
</dbReference>
<feature type="transmembrane region" description="Helical" evidence="7">
    <location>
        <begin position="6"/>
        <end position="23"/>
    </location>
</feature>
<feature type="transmembrane region" description="Helical" evidence="7">
    <location>
        <begin position="35"/>
        <end position="55"/>
    </location>
</feature>
<dbReference type="GO" id="GO:0022857">
    <property type="term" value="F:transmembrane transporter activity"/>
    <property type="evidence" value="ECO:0007669"/>
    <property type="project" value="InterPro"/>
</dbReference>
<dbReference type="InterPro" id="IPR050171">
    <property type="entry name" value="MFS_Transporters"/>
</dbReference>
<gene>
    <name evidence="9" type="ORF">ELX58_07545</name>
</gene>
<evidence type="ECO:0000256" key="5">
    <source>
        <dbReference type="ARBA" id="ARBA00022989"/>
    </source>
</evidence>
<dbReference type="EMBL" id="CP034726">
    <property type="protein sequence ID" value="QBP18933.1"/>
    <property type="molecule type" value="Genomic_DNA"/>
</dbReference>
<evidence type="ECO:0000259" key="8">
    <source>
        <dbReference type="PROSITE" id="PS50850"/>
    </source>
</evidence>
<evidence type="ECO:0000256" key="1">
    <source>
        <dbReference type="ARBA" id="ARBA00004651"/>
    </source>
</evidence>
<feature type="transmembrane region" description="Helical" evidence="7">
    <location>
        <begin position="123"/>
        <end position="143"/>
    </location>
</feature>
<organism evidence="9 10">
    <name type="scientific">Acetilactobacillus jinshanensis</name>
    <dbReference type="NCBI Taxonomy" id="1720083"/>
    <lineage>
        <taxon>Bacteria</taxon>
        <taxon>Bacillati</taxon>
        <taxon>Bacillota</taxon>
        <taxon>Bacilli</taxon>
        <taxon>Lactobacillales</taxon>
        <taxon>Lactobacillaceae</taxon>
        <taxon>Acetilactobacillus</taxon>
    </lineage>
</organism>
<name>A0A4P6ZMS4_9LACO</name>
<feature type="transmembrane region" description="Helical" evidence="7">
    <location>
        <begin position="149"/>
        <end position="171"/>
    </location>
</feature>
<keyword evidence="6 7" id="KW-0472">Membrane</keyword>
<evidence type="ECO:0000256" key="2">
    <source>
        <dbReference type="ARBA" id="ARBA00022448"/>
    </source>
</evidence>
<dbReference type="PROSITE" id="PS50850">
    <property type="entry name" value="MFS"/>
    <property type="match status" value="1"/>
</dbReference>
<comment type="subcellular location">
    <subcellularLocation>
        <location evidence="1">Cell membrane</location>
        <topology evidence="1">Multi-pass membrane protein</topology>
    </subcellularLocation>
</comment>
<dbReference type="AlphaFoldDB" id="A0A4P6ZMS4"/>
<dbReference type="PANTHER" id="PTHR23517:SF10">
    <property type="entry name" value="MAJOR FACILITATOR SUPERFAMILY (MFS) PROFILE DOMAIN-CONTAINING PROTEIN"/>
    <property type="match status" value="1"/>
</dbReference>
<keyword evidence="10" id="KW-1185">Reference proteome</keyword>
<dbReference type="Pfam" id="PF07690">
    <property type="entry name" value="MFS_1"/>
    <property type="match status" value="1"/>
</dbReference>
<keyword evidence="5 7" id="KW-1133">Transmembrane helix</keyword>
<reference evidence="10" key="1">
    <citation type="submission" date="2018-12" db="EMBL/GenBank/DDBJ databases">
        <title>A new species of lactobacillus.</title>
        <authorList>
            <person name="Jian Y."/>
            <person name="Xin L."/>
            <person name="Hong Z.J."/>
            <person name="Ming L.Z."/>
            <person name="Hong X.Z."/>
        </authorList>
    </citation>
    <scope>NUCLEOTIDE SEQUENCE [LARGE SCALE GENOMIC DNA]</scope>
    <source>
        <strain evidence="10">HSLZ-75</strain>
    </source>
</reference>
<evidence type="ECO:0000256" key="3">
    <source>
        <dbReference type="ARBA" id="ARBA00022475"/>
    </source>
</evidence>
<keyword evidence="4 7" id="KW-0812">Transmembrane</keyword>
<accession>A0A4P6ZMS4</accession>
<feature type="transmembrane region" description="Helical" evidence="7">
    <location>
        <begin position="227"/>
        <end position="246"/>
    </location>
</feature>
<keyword evidence="3" id="KW-1003">Cell membrane</keyword>
<dbReference type="OrthoDB" id="3268460at2"/>
<evidence type="ECO:0000256" key="6">
    <source>
        <dbReference type="ARBA" id="ARBA00023136"/>
    </source>
</evidence>
<proteinExistence type="predicted"/>
<feature type="transmembrane region" description="Helical" evidence="7">
    <location>
        <begin position="349"/>
        <end position="369"/>
    </location>
</feature>
<keyword evidence="2" id="KW-0813">Transport</keyword>
<dbReference type="RefSeq" id="WP_133442491.1">
    <property type="nucleotide sequence ID" value="NZ_CP034726.1"/>
</dbReference>
<dbReference type="Gene3D" id="1.20.1250.20">
    <property type="entry name" value="MFS general substrate transporter like domains"/>
    <property type="match status" value="2"/>
</dbReference>
<dbReference type="KEGG" id="lji:ELX58_07545"/>
<protein>
    <submittedName>
        <fullName evidence="9">MFS transporter</fullName>
    </submittedName>
</protein>
<sequence length="386" mass="43077">MTYSIILNAGTSCVWPLVTLYMHNYLHQTLTMSGLVLLGMSIFMIIGNYLGGYLFDNASPYKTSIIFMTISTISVIALIFFHGWPTFAFLLMPFDLGNGANLTLTNSYATAIVEKSSRYIFNIMYIGLNLGIVIGSAMAGFLLKGGVAFLFTVTSVFYVAALLMTILQFNVDLSKYQRVSGAQPKHQVIHYGNHHGLLISICLMVFCIYMTYAIWDSVMSVHMTSLGISFIDYSWVWVINGILIVLGQDYVNRLFGRLKISVQVAIGVAIFAVSYFGLIPARHYLAFVISMIVLTIGEMISLPDIPAWIDNFARLNEKGRYQAYFNVSMTAGRAVGPLFDGIVVESISYGFLFGFSGILVLLSLLLVMIEVIRTYRRRQHLAKARE</sequence>
<dbReference type="InterPro" id="IPR036259">
    <property type="entry name" value="MFS_trans_sf"/>
</dbReference>
<feature type="transmembrane region" description="Helical" evidence="7">
    <location>
        <begin position="192"/>
        <end position="215"/>
    </location>
</feature>
<dbReference type="InterPro" id="IPR011701">
    <property type="entry name" value="MFS"/>
</dbReference>